<dbReference type="Proteomes" id="UP001162156">
    <property type="component" value="Unassembled WGS sequence"/>
</dbReference>
<dbReference type="GO" id="GO:0005783">
    <property type="term" value="C:endoplasmic reticulum"/>
    <property type="evidence" value="ECO:0007669"/>
    <property type="project" value="TreeGrafter"/>
</dbReference>
<dbReference type="InterPro" id="IPR018247">
    <property type="entry name" value="EF_Hand_1_Ca_BS"/>
</dbReference>
<gene>
    <name evidence="3" type="ORF">NQ314_004224</name>
</gene>
<feature type="domain" description="EF-hand" evidence="2">
    <location>
        <begin position="25"/>
        <end position="60"/>
    </location>
</feature>
<comment type="caution">
    <text evidence="3">The sequence shown here is derived from an EMBL/GenBank/DDBJ whole genome shotgun (WGS) entry which is preliminary data.</text>
</comment>
<evidence type="ECO:0000313" key="4">
    <source>
        <dbReference type="Proteomes" id="UP001162156"/>
    </source>
</evidence>
<feature type="domain" description="EF-hand" evidence="2">
    <location>
        <begin position="73"/>
        <end position="108"/>
    </location>
</feature>
<accession>A0AAV8ZMU4</accession>
<dbReference type="Gene3D" id="1.10.238.10">
    <property type="entry name" value="EF-hand"/>
    <property type="match status" value="3"/>
</dbReference>
<proteinExistence type="predicted"/>
<dbReference type="PROSITE" id="PS50222">
    <property type="entry name" value="EF_HAND_2"/>
    <property type="match status" value="4"/>
</dbReference>
<keyword evidence="1" id="KW-0106">Calcium</keyword>
<dbReference type="PANTHER" id="PTHR10827:SF95">
    <property type="entry name" value="LD34388P"/>
    <property type="match status" value="1"/>
</dbReference>
<name>A0AAV8ZMU4_9CUCU</name>
<dbReference type="AlphaFoldDB" id="A0AAV8ZMU4"/>
<dbReference type="GO" id="GO:0005509">
    <property type="term" value="F:calcium ion binding"/>
    <property type="evidence" value="ECO:0007669"/>
    <property type="project" value="InterPro"/>
</dbReference>
<evidence type="ECO:0000259" key="2">
    <source>
        <dbReference type="PROSITE" id="PS50222"/>
    </source>
</evidence>
<evidence type="ECO:0000313" key="3">
    <source>
        <dbReference type="EMBL" id="KAJ8965295.1"/>
    </source>
</evidence>
<feature type="domain" description="EF-hand" evidence="2">
    <location>
        <begin position="110"/>
        <end position="145"/>
    </location>
</feature>
<protein>
    <recommendedName>
        <fullName evidence="2">EF-hand domain-containing protein</fullName>
    </recommendedName>
</protein>
<dbReference type="PANTHER" id="PTHR10827">
    <property type="entry name" value="RETICULOCALBIN"/>
    <property type="match status" value="1"/>
</dbReference>
<dbReference type="InterPro" id="IPR011992">
    <property type="entry name" value="EF-hand-dom_pair"/>
</dbReference>
<dbReference type="PROSITE" id="PS00018">
    <property type="entry name" value="EF_HAND_1"/>
    <property type="match status" value="5"/>
</dbReference>
<dbReference type="InterPro" id="IPR002048">
    <property type="entry name" value="EF_hand_dom"/>
</dbReference>
<feature type="domain" description="EF-hand" evidence="2">
    <location>
        <begin position="183"/>
        <end position="218"/>
    </location>
</feature>
<evidence type="ECO:0000256" key="1">
    <source>
        <dbReference type="ARBA" id="ARBA00022837"/>
    </source>
</evidence>
<sequence length="237" mass="27313">MDLSGDRQIDRRELKAWIIRSFKMLSDEEANERMEDADEDDNGIVTWNEYLSDAYGIDESSEDTLNFGDDNLHLIEDDRTMWMAADTNGDGSLDSQEWVLFSHPEEHPKMLPIILEQTLKEKDKDGDGFINFQEYIGDRGEELDKDGLTAEKVKFDDVLDKNQDGKLSGNEILSWIVPSNEEIAEEEVDHLFAHSDDNHDELLSFKEVLDHHDTFVGSEATDYGDHLHNIHHFIDEL</sequence>
<keyword evidence="4" id="KW-1185">Reference proteome</keyword>
<dbReference type="SMART" id="SM00054">
    <property type="entry name" value="EFh"/>
    <property type="match status" value="4"/>
</dbReference>
<organism evidence="3 4">
    <name type="scientific">Rhamnusium bicolor</name>
    <dbReference type="NCBI Taxonomy" id="1586634"/>
    <lineage>
        <taxon>Eukaryota</taxon>
        <taxon>Metazoa</taxon>
        <taxon>Ecdysozoa</taxon>
        <taxon>Arthropoda</taxon>
        <taxon>Hexapoda</taxon>
        <taxon>Insecta</taxon>
        <taxon>Pterygota</taxon>
        <taxon>Neoptera</taxon>
        <taxon>Endopterygota</taxon>
        <taxon>Coleoptera</taxon>
        <taxon>Polyphaga</taxon>
        <taxon>Cucujiformia</taxon>
        <taxon>Chrysomeloidea</taxon>
        <taxon>Cerambycidae</taxon>
        <taxon>Lepturinae</taxon>
        <taxon>Rhagiini</taxon>
        <taxon>Rhamnusium</taxon>
    </lineage>
</organism>
<dbReference type="SUPFAM" id="SSF47473">
    <property type="entry name" value="EF-hand"/>
    <property type="match status" value="2"/>
</dbReference>
<dbReference type="Pfam" id="PF13499">
    <property type="entry name" value="EF-hand_7"/>
    <property type="match status" value="2"/>
</dbReference>
<reference evidence="3" key="1">
    <citation type="journal article" date="2023" name="Insect Mol. Biol.">
        <title>Genome sequencing provides insights into the evolution of gene families encoding plant cell wall-degrading enzymes in longhorned beetles.</title>
        <authorList>
            <person name="Shin N.R."/>
            <person name="Okamura Y."/>
            <person name="Kirsch R."/>
            <person name="Pauchet Y."/>
        </authorList>
    </citation>
    <scope>NUCLEOTIDE SEQUENCE</scope>
    <source>
        <strain evidence="3">RBIC_L_NR</strain>
    </source>
</reference>
<dbReference type="Pfam" id="PF13833">
    <property type="entry name" value="EF-hand_8"/>
    <property type="match status" value="1"/>
</dbReference>
<dbReference type="EMBL" id="JANEYF010001263">
    <property type="protein sequence ID" value="KAJ8965295.1"/>
    <property type="molecule type" value="Genomic_DNA"/>
</dbReference>